<proteinExistence type="predicted"/>
<gene>
    <name evidence="1" type="ORF">SDC9_149761</name>
</gene>
<sequence length="130" mass="14919">MDDEILIDRKQHLADRRGIHRAKLPCLLPKQQNPLDHPHGIAVDLFIWIDRRKHRKNLRIVPEQGTKLLILRKIIQRVFAKRGHLLLRGSFRVHRLLHTGLPALHHIGHRALVKIALACGVGIHRGVGHA</sequence>
<dbReference type="AlphaFoldDB" id="A0A645EKI1"/>
<organism evidence="1">
    <name type="scientific">bioreactor metagenome</name>
    <dbReference type="NCBI Taxonomy" id="1076179"/>
    <lineage>
        <taxon>unclassified sequences</taxon>
        <taxon>metagenomes</taxon>
        <taxon>ecological metagenomes</taxon>
    </lineage>
</organism>
<protein>
    <submittedName>
        <fullName evidence="1">Uncharacterized protein</fullName>
    </submittedName>
</protein>
<name>A0A645EKI1_9ZZZZ</name>
<dbReference type="EMBL" id="VSSQ01048499">
    <property type="protein sequence ID" value="MPN02545.1"/>
    <property type="molecule type" value="Genomic_DNA"/>
</dbReference>
<evidence type="ECO:0000313" key="1">
    <source>
        <dbReference type="EMBL" id="MPN02545.1"/>
    </source>
</evidence>
<comment type="caution">
    <text evidence="1">The sequence shown here is derived from an EMBL/GenBank/DDBJ whole genome shotgun (WGS) entry which is preliminary data.</text>
</comment>
<accession>A0A645EKI1</accession>
<reference evidence="1" key="1">
    <citation type="submission" date="2019-08" db="EMBL/GenBank/DDBJ databases">
        <authorList>
            <person name="Kucharzyk K."/>
            <person name="Murdoch R.W."/>
            <person name="Higgins S."/>
            <person name="Loffler F."/>
        </authorList>
    </citation>
    <scope>NUCLEOTIDE SEQUENCE</scope>
</reference>